<dbReference type="Pfam" id="PF13730">
    <property type="entry name" value="HTH_36"/>
    <property type="match status" value="1"/>
</dbReference>
<comment type="caution">
    <text evidence="2">The sequence shown here is derived from an EMBL/GenBank/DDBJ whole genome shotgun (WGS) entry which is preliminary data.</text>
</comment>
<dbReference type="EMBL" id="LAZR01021116">
    <property type="protein sequence ID" value="KKL86449.1"/>
    <property type="molecule type" value="Genomic_DNA"/>
</dbReference>
<evidence type="ECO:0000256" key="1">
    <source>
        <dbReference type="SAM" id="MobiDB-lite"/>
    </source>
</evidence>
<organism evidence="2">
    <name type="scientific">marine sediment metagenome</name>
    <dbReference type="NCBI Taxonomy" id="412755"/>
    <lineage>
        <taxon>unclassified sequences</taxon>
        <taxon>metagenomes</taxon>
        <taxon>ecological metagenomes</taxon>
    </lineage>
</organism>
<sequence length="231" mass="26467">PPLSWRHPKALGLHLESNTPDTEKTPQFVMLTHDWIESWLPKLSGSALKVYVALRYHSDRSGRKAYPSYNLLHRETGLCREAIAKALADLESQRIITVNRAPKRVNHYRFPPVKSSSEIEPPGSETRPENSGSLVRKPDQSSSEIELNLVRKPDGNHSKEPDKATKNKEPPTTAGVHRHWNTLIASNVKAEIPPKPVVYPQEEWFAKSKEEQTRLTKYRIEWYEKYGTNDD</sequence>
<proteinExistence type="predicted"/>
<protein>
    <recommendedName>
        <fullName evidence="3">Helix-turn-helix domain-containing protein</fullName>
    </recommendedName>
</protein>
<name>A0A0F9FJ86_9ZZZZ</name>
<evidence type="ECO:0000313" key="2">
    <source>
        <dbReference type="EMBL" id="KKL86449.1"/>
    </source>
</evidence>
<accession>A0A0F9FJ86</accession>
<dbReference type="AlphaFoldDB" id="A0A0F9FJ86"/>
<feature type="compositionally biased region" description="Basic and acidic residues" evidence="1">
    <location>
        <begin position="149"/>
        <end position="169"/>
    </location>
</feature>
<evidence type="ECO:0008006" key="3">
    <source>
        <dbReference type="Google" id="ProtNLM"/>
    </source>
</evidence>
<feature type="non-terminal residue" evidence="2">
    <location>
        <position position="1"/>
    </location>
</feature>
<feature type="region of interest" description="Disordered" evidence="1">
    <location>
        <begin position="107"/>
        <end position="178"/>
    </location>
</feature>
<gene>
    <name evidence="2" type="ORF">LCGC14_1944640</name>
</gene>
<reference evidence="2" key="1">
    <citation type="journal article" date="2015" name="Nature">
        <title>Complex archaea that bridge the gap between prokaryotes and eukaryotes.</title>
        <authorList>
            <person name="Spang A."/>
            <person name="Saw J.H."/>
            <person name="Jorgensen S.L."/>
            <person name="Zaremba-Niedzwiedzka K."/>
            <person name="Martijn J."/>
            <person name="Lind A.E."/>
            <person name="van Eijk R."/>
            <person name="Schleper C."/>
            <person name="Guy L."/>
            <person name="Ettema T.J."/>
        </authorList>
    </citation>
    <scope>NUCLEOTIDE SEQUENCE</scope>
</reference>